<dbReference type="EMBL" id="BMIW01000008">
    <property type="protein sequence ID" value="GGF94341.1"/>
    <property type="molecule type" value="Genomic_DNA"/>
</dbReference>
<dbReference type="Proteomes" id="UP000608420">
    <property type="component" value="Unassembled WGS sequence"/>
</dbReference>
<organism evidence="1 2">
    <name type="scientific">Paenibacillus aceti</name>
    <dbReference type="NCBI Taxonomy" id="1820010"/>
    <lineage>
        <taxon>Bacteria</taxon>
        <taxon>Bacillati</taxon>
        <taxon>Bacillota</taxon>
        <taxon>Bacilli</taxon>
        <taxon>Bacillales</taxon>
        <taxon>Paenibacillaceae</taxon>
        <taxon>Paenibacillus</taxon>
    </lineage>
</organism>
<evidence type="ECO:0000313" key="2">
    <source>
        <dbReference type="Proteomes" id="UP000608420"/>
    </source>
</evidence>
<reference evidence="2" key="1">
    <citation type="journal article" date="2019" name="Int. J. Syst. Evol. Microbiol.">
        <title>The Global Catalogue of Microorganisms (GCM) 10K type strain sequencing project: providing services to taxonomists for standard genome sequencing and annotation.</title>
        <authorList>
            <consortium name="The Broad Institute Genomics Platform"/>
            <consortium name="The Broad Institute Genome Sequencing Center for Infectious Disease"/>
            <person name="Wu L."/>
            <person name="Ma J."/>
        </authorList>
    </citation>
    <scope>NUCLEOTIDE SEQUENCE [LARGE SCALE GENOMIC DNA]</scope>
    <source>
        <strain evidence="2">CGMCC 1.15420</strain>
    </source>
</reference>
<comment type="caution">
    <text evidence="1">The sequence shown here is derived from an EMBL/GenBank/DDBJ whole genome shotgun (WGS) entry which is preliminary data.</text>
</comment>
<protein>
    <submittedName>
        <fullName evidence="1">Uncharacterized protein</fullName>
    </submittedName>
</protein>
<evidence type="ECO:0000313" key="1">
    <source>
        <dbReference type="EMBL" id="GGF94341.1"/>
    </source>
</evidence>
<accession>A0ABQ1VTS8</accession>
<dbReference type="RefSeq" id="WP_120462132.1">
    <property type="nucleotide sequence ID" value="NZ_BMIW01000008.1"/>
</dbReference>
<name>A0ABQ1VTS8_9BACL</name>
<gene>
    <name evidence="1" type="ORF">GCM10010913_14790</name>
</gene>
<proteinExistence type="predicted"/>
<sequence>MSRIVFWDFGHGGAEGIAAAVAIAVALYHRQHILLVNEAEAGYGVEQGFPAQDHIAAAGDGKMVAETGTEALLRLLHNRRLSRHNFADYTRPLINGRLDLVAGARGGMDKQVDEMLLQQLYAIAEDSYELVLLHRSGRFIPNEELEPELLFPVLHQNRTELDHFFELYRSSLQNSANRVSGIVLRNYDRQAKWNIANIRRYYDCDLPIYGICYETGFADAWNERDLLRYFRRIQLPGRTGTKRGTLLEALQELAEGVIKLCGKYTVSRSPSNDKGA</sequence>
<keyword evidence="2" id="KW-1185">Reference proteome</keyword>